<feature type="compositionally biased region" description="Polar residues" evidence="11">
    <location>
        <begin position="83"/>
        <end position="94"/>
    </location>
</feature>
<dbReference type="AlphaFoldDB" id="A0AAD9N3C8"/>
<accession>A0AAD9N3C8</accession>
<evidence type="ECO:0000256" key="1">
    <source>
        <dbReference type="ARBA" id="ARBA00004514"/>
    </source>
</evidence>
<dbReference type="InterPro" id="IPR037171">
    <property type="entry name" value="NagB/RpiA_transferase-like"/>
</dbReference>
<keyword evidence="4" id="KW-0396">Initiation factor</keyword>
<comment type="similarity">
    <text evidence="2 10">Belongs to the eIF-2B alpha/beta/delta subunits family.</text>
</comment>
<evidence type="ECO:0000256" key="2">
    <source>
        <dbReference type="ARBA" id="ARBA00007251"/>
    </source>
</evidence>
<evidence type="ECO:0000256" key="5">
    <source>
        <dbReference type="ARBA" id="ARBA00022917"/>
    </source>
</evidence>
<comment type="caution">
    <text evidence="12">The sequence shown here is derived from an EMBL/GenBank/DDBJ whole genome shotgun (WGS) entry which is preliminary data.</text>
</comment>
<evidence type="ECO:0000313" key="13">
    <source>
        <dbReference type="Proteomes" id="UP001208570"/>
    </source>
</evidence>
<feature type="compositionally biased region" description="Basic and acidic residues" evidence="11">
    <location>
        <begin position="57"/>
        <end position="72"/>
    </location>
</feature>
<keyword evidence="3" id="KW-0963">Cytoplasm</keyword>
<keyword evidence="13" id="KW-1185">Reference proteome</keyword>
<keyword evidence="5" id="KW-0648">Protein biosynthesis</keyword>
<dbReference type="GO" id="GO:0005085">
    <property type="term" value="F:guanyl-nucleotide exchange factor activity"/>
    <property type="evidence" value="ECO:0007669"/>
    <property type="project" value="UniProtKB-ARBA"/>
</dbReference>
<dbReference type="Pfam" id="PF01008">
    <property type="entry name" value="IF-2B"/>
    <property type="match status" value="1"/>
</dbReference>
<dbReference type="InterPro" id="IPR042529">
    <property type="entry name" value="IF_2B-like_C"/>
</dbReference>
<feature type="compositionally biased region" description="Polar residues" evidence="11">
    <location>
        <begin position="1"/>
        <end position="19"/>
    </location>
</feature>
<dbReference type="Proteomes" id="UP001208570">
    <property type="component" value="Unassembled WGS sequence"/>
</dbReference>
<dbReference type="GO" id="GO:0140535">
    <property type="term" value="C:intracellular protein-containing complex"/>
    <property type="evidence" value="ECO:0007669"/>
    <property type="project" value="UniProtKB-ARBA"/>
</dbReference>
<reference evidence="12" key="1">
    <citation type="journal article" date="2023" name="Mol. Biol. Evol.">
        <title>Third-Generation Sequencing Reveals the Adaptive Role of the Epigenome in Three Deep-Sea Polychaetes.</title>
        <authorList>
            <person name="Perez M."/>
            <person name="Aroh O."/>
            <person name="Sun Y."/>
            <person name="Lan Y."/>
            <person name="Juniper S.K."/>
            <person name="Young C.R."/>
            <person name="Angers B."/>
            <person name="Qian P.Y."/>
        </authorList>
    </citation>
    <scope>NUCLEOTIDE SEQUENCE</scope>
    <source>
        <strain evidence="12">P08H-3</strain>
    </source>
</reference>
<comment type="subcellular location">
    <subcellularLocation>
        <location evidence="1">Cytoplasm</location>
        <location evidence="1">Cytosol</location>
    </subcellularLocation>
</comment>
<evidence type="ECO:0000313" key="12">
    <source>
        <dbReference type="EMBL" id="KAK2155647.1"/>
    </source>
</evidence>
<feature type="region of interest" description="Disordered" evidence="11">
    <location>
        <begin position="1"/>
        <end position="100"/>
    </location>
</feature>
<gene>
    <name evidence="12" type="ORF">LSH36_235g04039</name>
</gene>
<evidence type="ECO:0000256" key="6">
    <source>
        <dbReference type="ARBA" id="ARBA00043898"/>
    </source>
</evidence>
<evidence type="ECO:0000256" key="11">
    <source>
        <dbReference type="SAM" id="MobiDB-lite"/>
    </source>
</evidence>
<name>A0AAD9N3C8_9ANNE</name>
<evidence type="ECO:0000256" key="10">
    <source>
        <dbReference type="RuleBase" id="RU003814"/>
    </source>
</evidence>
<evidence type="ECO:0000256" key="3">
    <source>
        <dbReference type="ARBA" id="ARBA00022490"/>
    </source>
</evidence>
<comment type="function">
    <text evidence="6">Acts as a component of the translation initiation factor 2B (eIF2B) complex, which catalyzes the exchange of GDP for GTP on eukaryotic initiation factor 2 (eIF2) gamma subunit. Its guanine nucleotide exchange factor activity is repressed when bound to eIF2 complex phosphorylated on the alpha subunit, thereby limiting the amount of methionyl-initiator methionine tRNA available to the ribosome and consequently global translation is repressed.</text>
</comment>
<proteinExistence type="inferred from homology"/>
<dbReference type="GO" id="GO:0005829">
    <property type="term" value="C:cytosol"/>
    <property type="evidence" value="ECO:0007669"/>
    <property type="project" value="UniProtKB-SubCell"/>
</dbReference>
<dbReference type="SUPFAM" id="SSF100950">
    <property type="entry name" value="NagB/RpiA/CoA transferase-like"/>
    <property type="match status" value="1"/>
</dbReference>
<evidence type="ECO:0000256" key="9">
    <source>
        <dbReference type="ARBA" id="ARBA00046432"/>
    </source>
</evidence>
<dbReference type="EMBL" id="JAODUP010000235">
    <property type="protein sequence ID" value="KAK2155647.1"/>
    <property type="molecule type" value="Genomic_DNA"/>
</dbReference>
<protein>
    <recommendedName>
        <fullName evidence="7">Translation initiation factor eIF2B subunit delta</fullName>
    </recommendedName>
    <alternativeName>
        <fullName evidence="8">eIF2B GDP-GTP exchange factor subunit delta</fullName>
    </alternativeName>
</protein>
<dbReference type="GO" id="GO:0003743">
    <property type="term" value="F:translation initiation factor activity"/>
    <property type="evidence" value="ECO:0007669"/>
    <property type="project" value="UniProtKB-KW"/>
</dbReference>
<comment type="subunit">
    <text evidence="9">Component of the translation initiation factor 2B (eIF2B) complex which is a heterodecamer of two sets of five different subunits: alpha, beta, gamma, delta and epsilon. Subunits alpha, beta and delta comprise a regulatory subcomplex and subunits epsilon and gamma comprise a catalytic subcomplex. Within the complex, the hexameric regulatory complex resides at the center, with the two heterodimeric catalytic subcomplexes bound on opposite sides.</text>
</comment>
<dbReference type="FunFam" id="3.40.50.10470:FF:000002">
    <property type="entry name" value="Probable translation initiation factor eIF-2B subunit delta"/>
    <property type="match status" value="1"/>
</dbReference>
<dbReference type="PANTHER" id="PTHR10233">
    <property type="entry name" value="TRANSLATION INITIATION FACTOR EIF-2B"/>
    <property type="match status" value="1"/>
</dbReference>
<dbReference type="PANTHER" id="PTHR10233:SF14">
    <property type="entry name" value="TRANSLATION INITIATION FACTOR EIF-2B SUBUNIT DELTA"/>
    <property type="match status" value="1"/>
</dbReference>
<evidence type="ECO:0000256" key="8">
    <source>
        <dbReference type="ARBA" id="ARBA00044356"/>
    </source>
</evidence>
<dbReference type="InterPro" id="IPR000649">
    <property type="entry name" value="IF-2B-related"/>
</dbReference>
<evidence type="ECO:0000256" key="7">
    <source>
        <dbReference type="ARBA" id="ARBA00044147"/>
    </source>
</evidence>
<dbReference type="Gene3D" id="3.40.50.10470">
    <property type="entry name" value="Translation initiation factor eif-2b, domain 2"/>
    <property type="match status" value="1"/>
</dbReference>
<evidence type="ECO:0000256" key="4">
    <source>
        <dbReference type="ARBA" id="ARBA00022540"/>
    </source>
</evidence>
<organism evidence="12 13">
    <name type="scientific">Paralvinella palmiformis</name>
    <dbReference type="NCBI Taxonomy" id="53620"/>
    <lineage>
        <taxon>Eukaryota</taxon>
        <taxon>Metazoa</taxon>
        <taxon>Spiralia</taxon>
        <taxon>Lophotrochozoa</taxon>
        <taxon>Annelida</taxon>
        <taxon>Polychaeta</taxon>
        <taxon>Sedentaria</taxon>
        <taxon>Canalipalpata</taxon>
        <taxon>Terebellida</taxon>
        <taxon>Terebelliformia</taxon>
        <taxon>Alvinellidae</taxon>
        <taxon>Paralvinella</taxon>
    </lineage>
</organism>
<dbReference type="GO" id="GO:0048513">
    <property type="term" value="P:animal organ development"/>
    <property type="evidence" value="ECO:0007669"/>
    <property type="project" value="UniProtKB-ARBA"/>
</dbReference>
<sequence>MPGNQDSASRSPLSQQTPSRGRRKQKSNPRGQSTPQLQGQTPQQNQNIKNASPGEGDTPKTKAQLRAERRALQEAQRAAKAATKQSPSTPVSTKKTPRKFGLQMQDTADKHDKVSISGGETPRNVTSISTIQRRTGFFAHLPRYQHNVSLTKDANPKIHPAILKLGLQYVEGVICGSNARCLALLGTLKQVIETYSTPKQKELSRDLSTNLKKNMDFLAQSRPLSVGMINAFKHLKSCINGIPREKAEDEAKQDLYGCIDSYKQSILLAGKAIAKNLIENDKITDGDTIMVYAFSSLIKNVLCEAHDKGKTFSVIVVDGRPKLEGREMLRRLVKHGIKCSYILISAASYVMREVTKVLLGAHALLANGYVMSRVGSSQVALIARSYNVPVLVCCETYKFTEKVQTDSFVSNELGDPNSLVQIGKKENYLSNWKEQKSLHLMNFIYDVTPSDLISMVITELGMVPCTSVPVVLRIKQV</sequence>
<feature type="compositionally biased region" description="Low complexity" evidence="11">
    <location>
        <begin position="31"/>
        <end position="47"/>
    </location>
</feature>
<feature type="compositionally biased region" description="Low complexity" evidence="11">
    <location>
        <begin position="73"/>
        <end position="82"/>
    </location>
</feature>
<dbReference type="GO" id="GO:0007417">
    <property type="term" value="P:central nervous system development"/>
    <property type="evidence" value="ECO:0007669"/>
    <property type="project" value="UniProtKB-ARBA"/>
</dbReference>